<evidence type="ECO:0008006" key="3">
    <source>
        <dbReference type="Google" id="ProtNLM"/>
    </source>
</evidence>
<evidence type="ECO:0000313" key="2">
    <source>
        <dbReference type="Proteomes" id="UP001060164"/>
    </source>
</evidence>
<organism evidence="1 2">
    <name type="scientific">Ruminococcus gauvreauii</name>
    <dbReference type="NCBI Taxonomy" id="438033"/>
    <lineage>
        <taxon>Bacteria</taxon>
        <taxon>Bacillati</taxon>
        <taxon>Bacillota</taxon>
        <taxon>Clostridia</taxon>
        <taxon>Eubacteriales</taxon>
        <taxon>Oscillospiraceae</taxon>
        <taxon>Ruminococcus</taxon>
    </lineage>
</organism>
<reference evidence="1" key="1">
    <citation type="journal article" date="2022" name="Cell">
        <title>Design, construction, and in vivo augmentation of a complex gut microbiome.</title>
        <authorList>
            <person name="Cheng A.G."/>
            <person name="Ho P.Y."/>
            <person name="Aranda-Diaz A."/>
            <person name="Jain S."/>
            <person name="Yu F.B."/>
            <person name="Meng X."/>
            <person name="Wang M."/>
            <person name="Iakiviak M."/>
            <person name="Nagashima K."/>
            <person name="Zhao A."/>
            <person name="Murugkar P."/>
            <person name="Patil A."/>
            <person name="Atabakhsh K."/>
            <person name="Weakley A."/>
            <person name="Yan J."/>
            <person name="Brumbaugh A.R."/>
            <person name="Higginbottom S."/>
            <person name="Dimas A."/>
            <person name="Shiver A.L."/>
            <person name="Deutschbauer A."/>
            <person name="Neff N."/>
            <person name="Sonnenburg J.L."/>
            <person name="Huang K.C."/>
            <person name="Fischbach M.A."/>
        </authorList>
    </citation>
    <scope>NUCLEOTIDE SEQUENCE</scope>
    <source>
        <strain evidence="1">DSM 19829</strain>
    </source>
</reference>
<accession>A0ABY5VN80</accession>
<gene>
    <name evidence="1" type="ORF">NQ502_07455</name>
</gene>
<sequence length="235" mass="26918">MSNSAYHQLDKFIDEYEEDSRIIKTDKLIMQNYPKVYVMSIASTFERDIKERCQNFIDFPLSPLTSFPQINSLMQICARKNKPITDGMFAKFHTKDPATGMVNLDATGFYDLFGGAVFKCGLETLFNNEQASRLESYQSIVDGLTPLLSSGEQYEREYAKNVDIRDRLLSETFNSGETAFLNLKLRRNKIAHDYINGLSDTFENIRDFYLDAVVYVIALEKAIDNLTDIAVIHPQ</sequence>
<dbReference type="RefSeq" id="WP_028527557.1">
    <property type="nucleotide sequence ID" value="NZ_CABLBR010000003.1"/>
</dbReference>
<evidence type="ECO:0000313" key="1">
    <source>
        <dbReference type="EMBL" id="UWP60858.1"/>
    </source>
</evidence>
<dbReference type="EMBL" id="CP102290">
    <property type="protein sequence ID" value="UWP60858.1"/>
    <property type="molecule type" value="Genomic_DNA"/>
</dbReference>
<proteinExistence type="predicted"/>
<protein>
    <recommendedName>
        <fullName evidence="3">RiboL-PSP-HEPN domain-containing protein</fullName>
    </recommendedName>
</protein>
<dbReference type="Proteomes" id="UP001060164">
    <property type="component" value="Chromosome"/>
</dbReference>
<keyword evidence="2" id="KW-1185">Reference proteome</keyword>
<name>A0ABY5VN80_9FIRM</name>